<evidence type="ECO:0000313" key="2">
    <source>
        <dbReference type="EMBL" id="GIH66012.1"/>
    </source>
</evidence>
<dbReference type="Pfam" id="PF13527">
    <property type="entry name" value="Acetyltransf_9"/>
    <property type="match status" value="1"/>
</dbReference>
<dbReference type="PROSITE" id="PS51186">
    <property type="entry name" value="GNAT"/>
    <property type="match status" value="1"/>
</dbReference>
<evidence type="ECO:0000259" key="1">
    <source>
        <dbReference type="PROSITE" id="PS51186"/>
    </source>
</evidence>
<keyword evidence="3" id="KW-1185">Reference proteome</keyword>
<dbReference type="PANTHER" id="PTHR37817">
    <property type="entry name" value="N-ACETYLTRANSFERASE EIS"/>
    <property type="match status" value="1"/>
</dbReference>
<dbReference type="EMBL" id="BOOF01000047">
    <property type="protein sequence ID" value="GIH66012.1"/>
    <property type="molecule type" value="Genomic_DNA"/>
</dbReference>
<comment type="caution">
    <text evidence="2">The sequence shown here is derived from an EMBL/GenBank/DDBJ whole genome shotgun (WGS) entry which is preliminary data.</text>
</comment>
<name>A0ABQ4GX46_9ACTN</name>
<evidence type="ECO:0000313" key="3">
    <source>
        <dbReference type="Proteomes" id="UP000660454"/>
    </source>
</evidence>
<dbReference type="InterPro" id="IPR051554">
    <property type="entry name" value="Acetyltransferase_Eis"/>
</dbReference>
<dbReference type="PANTHER" id="PTHR37817:SF1">
    <property type="entry name" value="N-ACETYLTRANSFERASE EIS"/>
    <property type="match status" value="1"/>
</dbReference>
<dbReference type="Gene3D" id="3.40.630.30">
    <property type="match status" value="2"/>
</dbReference>
<feature type="domain" description="N-acetyltransferase" evidence="1">
    <location>
        <begin position="2"/>
        <end position="143"/>
    </location>
</feature>
<dbReference type="Proteomes" id="UP000660454">
    <property type="component" value="Unassembled WGS sequence"/>
</dbReference>
<dbReference type="InterPro" id="IPR000182">
    <property type="entry name" value="GNAT_dom"/>
</dbReference>
<gene>
    <name evidence="2" type="ORF">Msi02_68290</name>
</gene>
<organism evidence="2 3">
    <name type="scientific">Microbispora siamensis</name>
    <dbReference type="NCBI Taxonomy" id="564413"/>
    <lineage>
        <taxon>Bacteria</taxon>
        <taxon>Bacillati</taxon>
        <taxon>Actinomycetota</taxon>
        <taxon>Actinomycetes</taxon>
        <taxon>Streptosporangiales</taxon>
        <taxon>Streptosporangiaceae</taxon>
        <taxon>Microbispora</taxon>
    </lineage>
</organism>
<proteinExistence type="predicted"/>
<accession>A0ABQ4GX46</accession>
<dbReference type="SUPFAM" id="SSF55729">
    <property type="entry name" value="Acyl-CoA N-acyltransferases (Nat)"/>
    <property type="match status" value="1"/>
</dbReference>
<dbReference type="InterPro" id="IPR016181">
    <property type="entry name" value="Acyl_CoA_acyltransferase"/>
</dbReference>
<reference evidence="2 3" key="1">
    <citation type="submission" date="2021-01" db="EMBL/GenBank/DDBJ databases">
        <title>Whole genome shotgun sequence of Microbispora siamensis NBRC 104113.</title>
        <authorList>
            <person name="Komaki H."/>
            <person name="Tamura T."/>
        </authorList>
    </citation>
    <scope>NUCLEOTIDE SEQUENCE [LARGE SCALE GENOMIC DNA]</scope>
    <source>
        <strain evidence="2 3">NBRC 104113</strain>
    </source>
</reference>
<sequence length="311" mass="33721">MTEFRTVRADEVTSLYALWAGAFTASHIVPLYEQDEGRLGRTLVAADATGVLAVVYWLPRDVRDAHGGVRRVGCVSSVATRPDARGRGLVRRLLAMAADAMTAAGCAWSLLFTGTPGVYSGSGWRVFDRPRVDGRFAAAGTLDDAGTLDAGWTAGPAGLGDWTVLAALHDRHDDRRPLTTVRSARDWSGRVPVWYGPPHEILLVREHGTPMAYAVVDWSAGDVVEVALADGRAAAPLLRAVAAEARARGVRSGCLRAPLDPPIRSALPLLFEEWERRDEQTGMARPLLLEEAEVRAVVEHPLAVHWTADYF</sequence>
<dbReference type="RefSeq" id="WP_204051916.1">
    <property type="nucleotide sequence ID" value="NZ_BOOF01000047.1"/>
</dbReference>
<protein>
    <recommendedName>
        <fullName evidence="1">N-acetyltransferase domain-containing protein</fullName>
    </recommendedName>
</protein>